<organism evidence="2 3">
    <name type="scientific">Variovorax ureilyticus</name>
    <dbReference type="NCBI Taxonomy" id="1836198"/>
    <lineage>
        <taxon>Bacteria</taxon>
        <taxon>Pseudomonadati</taxon>
        <taxon>Pseudomonadota</taxon>
        <taxon>Betaproteobacteria</taxon>
        <taxon>Burkholderiales</taxon>
        <taxon>Comamonadaceae</taxon>
        <taxon>Variovorax</taxon>
    </lineage>
</organism>
<evidence type="ECO:0000313" key="2">
    <source>
        <dbReference type="EMBL" id="MEJ8810413.1"/>
    </source>
</evidence>
<feature type="transmembrane region" description="Helical" evidence="1">
    <location>
        <begin position="131"/>
        <end position="153"/>
    </location>
</feature>
<accession>A0ABU8V9S9</accession>
<dbReference type="Proteomes" id="UP001365846">
    <property type="component" value="Unassembled WGS sequence"/>
</dbReference>
<keyword evidence="1" id="KW-1133">Transmembrane helix</keyword>
<sequence>MIPVELILPLSVTMGLVTSGLIGAWYVWPRVRTMPMHGALIALIFPHCFRYLGLSFLIHGVTTAPLDHRFSFPTAYGDLLTAMLGLVTILALRAKARLAFPLVWVFSLVGIVDFLNAFARGLTFAAPGDFGAAYYIPMVVVPPLMVGHVLILARLRFGPE</sequence>
<keyword evidence="1" id="KW-0472">Membrane</keyword>
<proteinExistence type="predicted"/>
<keyword evidence="3" id="KW-1185">Reference proteome</keyword>
<evidence type="ECO:0008006" key="4">
    <source>
        <dbReference type="Google" id="ProtNLM"/>
    </source>
</evidence>
<protein>
    <recommendedName>
        <fullName evidence="4">DUF1404 domain-containing protein</fullName>
    </recommendedName>
</protein>
<name>A0ABU8V9S9_9BURK</name>
<comment type="caution">
    <text evidence="2">The sequence shown here is derived from an EMBL/GenBank/DDBJ whole genome shotgun (WGS) entry which is preliminary data.</text>
</comment>
<dbReference type="RefSeq" id="WP_340355736.1">
    <property type="nucleotide sequence ID" value="NZ_JBBKZU010000002.1"/>
</dbReference>
<feature type="transmembrane region" description="Helical" evidence="1">
    <location>
        <begin position="99"/>
        <end position="119"/>
    </location>
</feature>
<gene>
    <name evidence="2" type="ORF">WKW77_04990</name>
</gene>
<evidence type="ECO:0000256" key="1">
    <source>
        <dbReference type="SAM" id="Phobius"/>
    </source>
</evidence>
<dbReference type="EMBL" id="JBBKZU010000002">
    <property type="protein sequence ID" value="MEJ8810413.1"/>
    <property type="molecule type" value="Genomic_DNA"/>
</dbReference>
<feature type="transmembrane region" description="Helical" evidence="1">
    <location>
        <begin position="40"/>
        <end position="58"/>
    </location>
</feature>
<reference evidence="2 3" key="1">
    <citation type="submission" date="2024-03" db="EMBL/GenBank/DDBJ databases">
        <title>Novel species of the genus Variovorax.</title>
        <authorList>
            <person name="Liu Q."/>
            <person name="Xin Y.-H."/>
        </authorList>
    </citation>
    <scope>NUCLEOTIDE SEQUENCE [LARGE SCALE GENOMIC DNA]</scope>
    <source>
        <strain evidence="2 3">KACC 18899</strain>
    </source>
</reference>
<keyword evidence="1" id="KW-0812">Transmembrane</keyword>
<feature type="transmembrane region" description="Helical" evidence="1">
    <location>
        <begin position="6"/>
        <end position="28"/>
    </location>
</feature>
<evidence type="ECO:0000313" key="3">
    <source>
        <dbReference type="Proteomes" id="UP001365846"/>
    </source>
</evidence>
<feature type="transmembrane region" description="Helical" evidence="1">
    <location>
        <begin position="70"/>
        <end position="92"/>
    </location>
</feature>